<organism evidence="1 2">
    <name type="scientific">Mycoplasmopsis gallopavonis</name>
    <dbReference type="NCBI Taxonomy" id="76629"/>
    <lineage>
        <taxon>Bacteria</taxon>
        <taxon>Bacillati</taxon>
        <taxon>Mycoplasmatota</taxon>
        <taxon>Mycoplasmoidales</taxon>
        <taxon>Metamycoplasmataceae</taxon>
        <taxon>Mycoplasmopsis</taxon>
    </lineage>
</organism>
<proteinExistence type="predicted"/>
<reference evidence="1 2" key="1">
    <citation type="submission" date="2019-01" db="EMBL/GenBank/DDBJ databases">
        <authorList>
            <consortium name="Pathogen Informatics"/>
        </authorList>
    </citation>
    <scope>NUCLEOTIDE SEQUENCE [LARGE SCALE GENOMIC DNA]</scope>
    <source>
        <strain evidence="1 2">NCTC10186</strain>
    </source>
</reference>
<keyword evidence="2" id="KW-1185">Reference proteome</keyword>
<accession>A0A449AYP9</accession>
<sequence length="113" mass="12686">MQVLEAKKTFLKVLLSTIGVTKLHQLSFNQKLTNEIEIDVNDIQDIEAIQLLEFVYAIQTDKGWNINVAISLLDGVPAKFMVSQLQNATKSSFAKLNAEFNKLTVIIKGVTYE</sequence>
<dbReference type="Proteomes" id="UP000289862">
    <property type="component" value="Chromosome"/>
</dbReference>
<gene>
    <name evidence="1" type="ORF">NCTC10186_00119</name>
</gene>
<protein>
    <submittedName>
        <fullName evidence="1">Uncharacterized protein</fullName>
    </submittedName>
</protein>
<dbReference type="OrthoDB" id="400896at2"/>
<evidence type="ECO:0000313" key="1">
    <source>
        <dbReference type="EMBL" id="VEU72653.1"/>
    </source>
</evidence>
<evidence type="ECO:0000313" key="2">
    <source>
        <dbReference type="Proteomes" id="UP000289862"/>
    </source>
</evidence>
<name>A0A449AYP9_9BACT</name>
<dbReference type="KEGG" id="mgal:NCTC10186_00119"/>
<dbReference type="AlphaFoldDB" id="A0A449AYP9"/>
<dbReference type="EMBL" id="LR215031">
    <property type="protein sequence ID" value="VEU72653.1"/>
    <property type="molecule type" value="Genomic_DNA"/>
</dbReference>
<dbReference type="RefSeq" id="WP_119572020.1">
    <property type="nucleotide sequence ID" value="NZ_LR215031.1"/>
</dbReference>